<reference evidence="2 3" key="1">
    <citation type="submission" date="2018-02" db="EMBL/GenBank/DDBJ databases">
        <authorList>
            <person name="Cohen D.B."/>
            <person name="Kent A.D."/>
        </authorList>
    </citation>
    <scope>NUCLEOTIDE SEQUENCE [LARGE SCALE GENOMIC DNA]</scope>
    <source>
        <strain evidence="2 3">CCAP 1448/3</strain>
    </source>
</reference>
<dbReference type="EMBL" id="PVWJ01000007">
    <property type="protein sequence ID" value="PSB04796.1"/>
    <property type="molecule type" value="Genomic_DNA"/>
</dbReference>
<comment type="caution">
    <text evidence="2">The sequence shown here is derived from an EMBL/GenBank/DDBJ whole genome shotgun (WGS) entry which is preliminary data.</text>
</comment>
<keyword evidence="1" id="KW-0812">Transmembrane</keyword>
<keyword evidence="1" id="KW-1133">Transmembrane helix</keyword>
<feature type="transmembrane region" description="Helical" evidence="1">
    <location>
        <begin position="44"/>
        <end position="65"/>
    </location>
</feature>
<organism evidence="2 3">
    <name type="scientific">Merismopedia glauca CCAP 1448/3</name>
    <dbReference type="NCBI Taxonomy" id="1296344"/>
    <lineage>
        <taxon>Bacteria</taxon>
        <taxon>Bacillati</taxon>
        <taxon>Cyanobacteriota</taxon>
        <taxon>Cyanophyceae</taxon>
        <taxon>Synechococcales</taxon>
        <taxon>Merismopediaceae</taxon>
        <taxon>Merismopedia</taxon>
    </lineage>
</organism>
<accession>A0A2T1C963</accession>
<name>A0A2T1C963_9CYAN</name>
<protein>
    <recommendedName>
        <fullName evidence="4">SMODS and SLOG-associating 2TM effector domain-containing protein</fullName>
    </recommendedName>
</protein>
<reference evidence="2 3" key="2">
    <citation type="submission" date="2018-03" db="EMBL/GenBank/DDBJ databases">
        <title>The ancient ancestry and fast evolution of plastids.</title>
        <authorList>
            <person name="Moore K.R."/>
            <person name="Magnabosco C."/>
            <person name="Momper L."/>
            <person name="Gold D.A."/>
            <person name="Bosak T."/>
            <person name="Fournier G.P."/>
        </authorList>
    </citation>
    <scope>NUCLEOTIDE SEQUENCE [LARGE SCALE GENOMIC DNA]</scope>
    <source>
        <strain evidence="2 3">CCAP 1448/3</strain>
    </source>
</reference>
<gene>
    <name evidence="2" type="ORF">C7B64_02230</name>
</gene>
<keyword evidence="3" id="KW-1185">Reference proteome</keyword>
<dbReference type="RefSeq" id="WP_106287031.1">
    <property type="nucleotide sequence ID" value="NZ_CAWNTC010000151.1"/>
</dbReference>
<dbReference type="Proteomes" id="UP000238762">
    <property type="component" value="Unassembled WGS sequence"/>
</dbReference>
<evidence type="ECO:0000313" key="3">
    <source>
        <dbReference type="Proteomes" id="UP000238762"/>
    </source>
</evidence>
<dbReference type="OrthoDB" id="573038at2"/>
<evidence type="ECO:0000256" key="1">
    <source>
        <dbReference type="SAM" id="Phobius"/>
    </source>
</evidence>
<evidence type="ECO:0008006" key="4">
    <source>
        <dbReference type="Google" id="ProtNLM"/>
    </source>
</evidence>
<evidence type="ECO:0000313" key="2">
    <source>
        <dbReference type="EMBL" id="PSB04796.1"/>
    </source>
</evidence>
<proteinExistence type="predicted"/>
<dbReference type="AlphaFoldDB" id="A0A2T1C963"/>
<sequence>MYQDRNPGQFNQHNRVIEQHINESLNKAQSYQQQLRDKNNRYSLIHLILTALATFVAGQAVFTGAKATETWKITCAIASALTLGATITASIQKQVADPQLLTEASECIGKLKSLKFETINPNYNPQEVSQKYQRIVADFPRINF</sequence>
<keyword evidence="1" id="KW-0472">Membrane</keyword>